<accession>A0ABR3ZQP1</accession>
<keyword evidence="7" id="KW-0539">Nucleus</keyword>
<dbReference type="PANTHER" id="PTHR47663">
    <property type="entry name" value="XYLANOLYTIC TRANSCRIPTIONAL ACTIVATOR XLNR-RELATED"/>
    <property type="match status" value="1"/>
</dbReference>
<dbReference type="CDD" id="cd00067">
    <property type="entry name" value="GAL4"/>
    <property type="match status" value="1"/>
</dbReference>
<dbReference type="Pfam" id="PF04082">
    <property type="entry name" value="Fungal_trans"/>
    <property type="match status" value="1"/>
</dbReference>
<reference evidence="10 11" key="1">
    <citation type="journal article" date="2024" name="IMA Fungus">
        <title>IMA Genome - F19 : A genome assembly and annotation guide to empower mycologists, including annotated draft genome sequences of Ceratocystis pirilliformis, Diaporthe australafricana, Fusarium ophioides, Paecilomyces lecythidis, and Sporothrix stenoceras.</title>
        <authorList>
            <person name="Aylward J."/>
            <person name="Wilson A.M."/>
            <person name="Visagie C.M."/>
            <person name="Spraker J."/>
            <person name="Barnes I."/>
            <person name="Buitendag C."/>
            <person name="Ceriani C."/>
            <person name="Del Mar Angel L."/>
            <person name="du Plessis D."/>
            <person name="Fuchs T."/>
            <person name="Gasser K."/>
            <person name="Kramer D."/>
            <person name="Li W."/>
            <person name="Munsamy K."/>
            <person name="Piso A."/>
            <person name="Price J.L."/>
            <person name="Sonnekus B."/>
            <person name="Thomas C."/>
            <person name="van der Nest A."/>
            <person name="van Dijk A."/>
            <person name="van Heerden A."/>
            <person name="van Vuuren N."/>
            <person name="Yilmaz N."/>
            <person name="Duong T.A."/>
            <person name="van der Merwe N.A."/>
            <person name="Wingfield M.J."/>
            <person name="Wingfield B.D."/>
        </authorList>
    </citation>
    <scope>NUCLEOTIDE SEQUENCE [LARGE SCALE GENOMIC DNA]</scope>
    <source>
        <strain evidence="10 11">CMW 5346</strain>
    </source>
</reference>
<dbReference type="InterPro" id="IPR007219">
    <property type="entry name" value="XnlR_reg_dom"/>
</dbReference>
<sequence length="578" mass="66419">MDRTRVACDRCHKRKIKCFNSIQGCRQCADLGIVCKSERPLLKPGRKPTAVKVHISEPRPPGYPILHSLRPHGVGDDSINGQPRLCSTQDACHLLENFFSSPDQIPHGTLLRRHSILRSDGFRECTASLLLSILSHLGHGDRARLRNALHARSLALMEPVFLHKTEPCFDDAVTTYMLCSISTSDDENHKYLPHRMMYFNYLMKQLQINVVPEGTSVTEEEREERCRLWWGAYVVDKHSSFSFNWRPTFAESECRYIRRPCRDEIWMADGELYLGDEAEPPQGLGYEVVSLDWFGIFVPLAAILSDILEYHYLRQHPSLGSNTALHETLRSTIVQNMGTFDRSVRDLIARTRRASQTSNSSSDHAGISVMVLDSGQLRDLDRDFEEECPSEPRMLLYAWHMLHCMYTILYGKLDPVDIFQDTDWLLSKDFLIAAEHADKCTKVTAQILRRDPKLHQCYRLFGTYFLHSSFIFLSLARKLRHSADEYILNSCRTYLRTLEAFQATVNIKYQKTFARVLQDTIAKCVEAQHQLQLGNTEAVVTTASDEDWLDPALLNYRWTVGHSGLWNGDMGRQLETKK</sequence>
<name>A0ABR3ZQP1_9PEZI</name>
<keyword evidence="1" id="KW-0479">Metal-binding</keyword>
<keyword evidence="6" id="KW-0804">Transcription</keyword>
<evidence type="ECO:0000256" key="1">
    <source>
        <dbReference type="ARBA" id="ARBA00022723"/>
    </source>
</evidence>
<dbReference type="Proteomes" id="UP001583186">
    <property type="component" value="Unassembled WGS sequence"/>
</dbReference>
<evidence type="ECO:0000256" key="3">
    <source>
        <dbReference type="ARBA" id="ARBA00023015"/>
    </source>
</evidence>
<evidence type="ECO:0000313" key="10">
    <source>
        <dbReference type="EMBL" id="KAL1902462.1"/>
    </source>
</evidence>
<dbReference type="Pfam" id="PF00172">
    <property type="entry name" value="Zn_clus"/>
    <property type="match status" value="1"/>
</dbReference>
<dbReference type="CDD" id="cd12148">
    <property type="entry name" value="fungal_TF_MHR"/>
    <property type="match status" value="1"/>
</dbReference>
<evidence type="ECO:0000256" key="5">
    <source>
        <dbReference type="ARBA" id="ARBA00023159"/>
    </source>
</evidence>
<keyword evidence="5" id="KW-0010">Activator</keyword>
<dbReference type="Gene3D" id="4.10.240.10">
    <property type="entry name" value="Zn(2)-C6 fungal-type DNA-binding domain"/>
    <property type="match status" value="1"/>
</dbReference>
<dbReference type="SUPFAM" id="SSF57701">
    <property type="entry name" value="Zn2/Cys6 DNA-binding domain"/>
    <property type="match status" value="1"/>
</dbReference>
<keyword evidence="4" id="KW-0238">DNA-binding</keyword>
<evidence type="ECO:0000256" key="8">
    <source>
        <dbReference type="ARBA" id="ARBA00037990"/>
    </source>
</evidence>
<evidence type="ECO:0000256" key="2">
    <source>
        <dbReference type="ARBA" id="ARBA00022833"/>
    </source>
</evidence>
<protein>
    <recommendedName>
        <fullName evidence="9">Zn(2)-C6 fungal-type domain-containing protein</fullName>
    </recommendedName>
</protein>
<keyword evidence="3" id="KW-0805">Transcription regulation</keyword>
<dbReference type="PROSITE" id="PS50048">
    <property type="entry name" value="ZN2_CY6_FUNGAL_2"/>
    <property type="match status" value="1"/>
</dbReference>
<dbReference type="SMART" id="SM00066">
    <property type="entry name" value="GAL4"/>
    <property type="match status" value="1"/>
</dbReference>
<comment type="similarity">
    <text evidence="8">Belongs to the xlnR/xlr1 family.</text>
</comment>
<feature type="domain" description="Zn(2)-C6 fungal-type" evidence="9">
    <location>
        <begin position="7"/>
        <end position="35"/>
    </location>
</feature>
<organism evidence="10 11">
    <name type="scientific">Sporothrix stenoceras</name>
    <dbReference type="NCBI Taxonomy" id="5173"/>
    <lineage>
        <taxon>Eukaryota</taxon>
        <taxon>Fungi</taxon>
        <taxon>Dikarya</taxon>
        <taxon>Ascomycota</taxon>
        <taxon>Pezizomycotina</taxon>
        <taxon>Sordariomycetes</taxon>
        <taxon>Sordariomycetidae</taxon>
        <taxon>Ophiostomatales</taxon>
        <taxon>Ophiostomataceae</taxon>
        <taxon>Sporothrix</taxon>
    </lineage>
</organism>
<dbReference type="InterPro" id="IPR036864">
    <property type="entry name" value="Zn2-C6_fun-type_DNA-bd_sf"/>
</dbReference>
<comment type="caution">
    <text evidence="10">The sequence shown here is derived from an EMBL/GenBank/DDBJ whole genome shotgun (WGS) entry which is preliminary data.</text>
</comment>
<evidence type="ECO:0000256" key="6">
    <source>
        <dbReference type="ARBA" id="ARBA00023163"/>
    </source>
</evidence>
<keyword evidence="2" id="KW-0862">Zinc</keyword>
<dbReference type="EMBL" id="JAWCUI010000005">
    <property type="protein sequence ID" value="KAL1902462.1"/>
    <property type="molecule type" value="Genomic_DNA"/>
</dbReference>
<dbReference type="InterPro" id="IPR001138">
    <property type="entry name" value="Zn2Cys6_DnaBD"/>
</dbReference>
<proteinExistence type="inferred from homology"/>
<dbReference type="InterPro" id="IPR051439">
    <property type="entry name" value="XlnR/Xlr1"/>
</dbReference>
<dbReference type="PROSITE" id="PS00463">
    <property type="entry name" value="ZN2_CY6_FUNGAL_1"/>
    <property type="match status" value="1"/>
</dbReference>
<dbReference type="PANTHER" id="PTHR47663:SF1">
    <property type="entry name" value="XYLANOLYTIC TRANSCRIPTIONAL ACTIVATOR XLNR-RELATED"/>
    <property type="match status" value="1"/>
</dbReference>
<evidence type="ECO:0000256" key="7">
    <source>
        <dbReference type="ARBA" id="ARBA00023242"/>
    </source>
</evidence>
<evidence type="ECO:0000313" key="11">
    <source>
        <dbReference type="Proteomes" id="UP001583186"/>
    </source>
</evidence>
<keyword evidence="11" id="KW-1185">Reference proteome</keyword>
<evidence type="ECO:0000256" key="4">
    <source>
        <dbReference type="ARBA" id="ARBA00023125"/>
    </source>
</evidence>
<gene>
    <name evidence="10" type="ORF">Sste5346_001443</name>
</gene>
<evidence type="ECO:0000259" key="9">
    <source>
        <dbReference type="PROSITE" id="PS50048"/>
    </source>
</evidence>